<dbReference type="Pfam" id="PF12697">
    <property type="entry name" value="Abhydrolase_6"/>
    <property type="match status" value="1"/>
</dbReference>
<proteinExistence type="predicted"/>
<reference evidence="4 5" key="1">
    <citation type="submission" date="2024-05" db="EMBL/GenBank/DDBJ databases">
        <authorList>
            <person name="Liu Q."/>
            <person name="Xin Y.-H."/>
        </authorList>
    </citation>
    <scope>NUCLEOTIDE SEQUENCE [LARGE SCALE GENOMIC DNA]</scope>
    <source>
        <strain evidence="4 5">CGMCC 1.10181</strain>
    </source>
</reference>
<dbReference type="SUPFAM" id="SSF51338">
    <property type="entry name" value="Composite domain of metallo-dependent hydrolases"/>
    <property type="match status" value="1"/>
</dbReference>
<dbReference type="SUPFAM" id="SSF51556">
    <property type="entry name" value="Metallo-dependent hydrolases"/>
    <property type="match status" value="1"/>
</dbReference>
<dbReference type="Gene3D" id="3.20.20.140">
    <property type="entry name" value="Metal-dependent hydrolases"/>
    <property type="match status" value="2"/>
</dbReference>
<dbReference type="GO" id="GO:0016787">
    <property type="term" value="F:hydrolase activity"/>
    <property type="evidence" value="ECO:0007669"/>
    <property type="project" value="UniProtKB-KW"/>
</dbReference>
<evidence type="ECO:0000313" key="4">
    <source>
        <dbReference type="EMBL" id="MEN2793270.1"/>
    </source>
</evidence>
<keyword evidence="5" id="KW-1185">Reference proteome</keyword>
<protein>
    <submittedName>
        <fullName evidence="4">Alpha/beta fold hydrolase</fullName>
    </submittedName>
</protein>
<dbReference type="InterPro" id="IPR029058">
    <property type="entry name" value="AB_hydrolase_fold"/>
</dbReference>
<dbReference type="Pfam" id="PF07969">
    <property type="entry name" value="Amidohydro_3"/>
    <property type="match status" value="1"/>
</dbReference>
<dbReference type="InterPro" id="IPR050378">
    <property type="entry name" value="Metallo-dep_Hydrolases_sf"/>
</dbReference>
<name>A0ABU9YBT1_9SPHN</name>
<dbReference type="Proteomes" id="UP001419910">
    <property type="component" value="Unassembled WGS sequence"/>
</dbReference>
<dbReference type="SUPFAM" id="SSF53474">
    <property type="entry name" value="alpha/beta-Hydrolases"/>
    <property type="match status" value="1"/>
</dbReference>
<dbReference type="RefSeq" id="WP_343892186.1">
    <property type="nucleotide sequence ID" value="NZ_BAAAEH010000053.1"/>
</dbReference>
<dbReference type="PANTHER" id="PTHR11647:SF1">
    <property type="entry name" value="COLLAPSIN RESPONSE MEDIATOR PROTEIN"/>
    <property type="match status" value="1"/>
</dbReference>
<evidence type="ECO:0000313" key="5">
    <source>
        <dbReference type="Proteomes" id="UP001419910"/>
    </source>
</evidence>
<evidence type="ECO:0000256" key="1">
    <source>
        <dbReference type="SAM" id="SignalP"/>
    </source>
</evidence>
<sequence>MRSKTCLGLLFGVALSCTAFAATPAANPDTHLVKRDGHKIAFHVIPGKLPAIVLDAGGGNDSSYWSTFAPELAKQTGAEIITYDRAGSGQSEEVPGPWSLTGAIDDLEAGLRALGATHGTILVSHSLAGEIATGITARHPEWFAGGVMVDANVPEFFTGEMITRQLKMYAPLFEQVRKAPPTSANRQLLALGATFETTQGAFHKMEWPTTVPVAVIVAETPPQPDPADAQAWRDAHALFASKAQNRTLIIADKSSHDVAHDRPDVILKAVAALYRGHATAATDAAYDVVIRNGKVLDGSGNPWVRVDIAIKDGRFVRIGNVEGRGAREIDAAGQFVTPGWIDDMDQSGDSLLEDGRAESKVLQGVTTAIAGESGAPVGSAKLADYFDRLQKQGISVNFGTLYGSSQARGEVMGDVDGLPTPAQLDQERAHVDEAMRAGAMGLGTALIYAPASYQQTPELVELAKVAHRYGGIYANHMRDEGEKLLPAVAESIAISEQSGIPVEIYHLKAAFAPGWGKLMPAVGKLIDDARARGIDIAADMYPYTAGGTGLDITVPNWIWAEGKEKGLAKLADPSVRKKLKQQVAAGSMPGWTNLITASGGWSHVVLVSAYNAKYDQYRFKDIATIGRALKRDPADVAWDIVLAGAPHRPIALYFGMNENDIETALRFPWTSIGSDATATSDKQEADGHPRAYGTFPRVISEYVRDRHVLTLEDAIRKMTSWPAARFKLYDRGAIRLGLRADVTIFDYDKIKDLATYEKPTALPQGINYVLVNGVVVVDGGRHTGAKPGLVLKGQGWTAP</sequence>
<feature type="domain" description="AB hydrolase-1" evidence="3">
    <location>
        <begin position="52"/>
        <end position="267"/>
    </location>
</feature>
<feature type="chain" id="PRO_5046238477" evidence="1">
    <location>
        <begin position="22"/>
        <end position="799"/>
    </location>
</feature>
<comment type="caution">
    <text evidence="4">The sequence shown here is derived from an EMBL/GenBank/DDBJ whole genome shotgun (WGS) entry which is preliminary data.</text>
</comment>
<dbReference type="InterPro" id="IPR011059">
    <property type="entry name" value="Metal-dep_hydrolase_composite"/>
</dbReference>
<dbReference type="InterPro" id="IPR000073">
    <property type="entry name" value="AB_hydrolase_1"/>
</dbReference>
<dbReference type="Gene3D" id="2.30.40.10">
    <property type="entry name" value="Urease, subunit C, domain 1"/>
    <property type="match status" value="1"/>
</dbReference>
<dbReference type="Gene3D" id="3.40.50.1820">
    <property type="entry name" value="alpha/beta hydrolase"/>
    <property type="match status" value="1"/>
</dbReference>
<feature type="signal peptide" evidence="1">
    <location>
        <begin position="1"/>
        <end position="21"/>
    </location>
</feature>
<keyword evidence="1" id="KW-0732">Signal</keyword>
<dbReference type="InterPro" id="IPR013108">
    <property type="entry name" value="Amidohydro_3"/>
</dbReference>
<gene>
    <name evidence="4" type="ORF">ABC974_26840</name>
</gene>
<feature type="domain" description="Amidohydrolase 3" evidence="2">
    <location>
        <begin position="668"/>
        <end position="777"/>
    </location>
</feature>
<evidence type="ECO:0000259" key="2">
    <source>
        <dbReference type="Pfam" id="PF07969"/>
    </source>
</evidence>
<keyword evidence="4" id="KW-0378">Hydrolase</keyword>
<accession>A0ABU9YBT1</accession>
<evidence type="ECO:0000259" key="3">
    <source>
        <dbReference type="Pfam" id="PF12697"/>
    </source>
</evidence>
<dbReference type="PANTHER" id="PTHR11647">
    <property type="entry name" value="HYDRANTOINASE/DIHYDROPYRIMIDINASE FAMILY MEMBER"/>
    <property type="match status" value="1"/>
</dbReference>
<dbReference type="PROSITE" id="PS51257">
    <property type="entry name" value="PROKAR_LIPOPROTEIN"/>
    <property type="match status" value="1"/>
</dbReference>
<dbReference type="EMBL" id="JBDIME010000042">
    <property type="protein sequence ID" value="MEN2793270.1"/>
    <property type="molecule type" value="Genomic_DNA"/>
</dbReference>
<dbReference type="InterPro" id="IPR032466">
    <property type="entry name" value="Metal_Hydrolase"/>
</dbReference>
<organism evidence="4 5">
    <name type="scientific">Sphingomonas oligophenolica</name>
    <dbReference type="NCBI Taxonomy" id="301154"/>
    <lineage>
        <taxon>Bacteria</taxon>
        <taxon>Pseudomonadati</taxon>
        <taxon>Pseudomonadota</taxon>
        <taxon>Alphaproteobacteria</taxon>
        <taxon>Sphingomonadales</taxon>
        <taxon>Sphingomonadaceae</taxon>
        <taxon>Sphingomonas</taxon>
    </lineage>
</organism>